<sequence length="488" mass="54479">MSTVPRNLIGTNVDDEPFDIAEDMFPTLQLVRLSRGVRVLSKVLFLLLCLGIAAMFFAPWQQTVTGSGDVTAYNPMDRRQTVEAPVKGRVIRIGEGIQENTFVKEGEMILELQDIDPNLTARLESQLQQSERNVQAAEDHINASKRQLEATGTIVESYESKVKAFESVRTETVGAAEEYISMAESKVAAERNNLTAAEAAYRQAEADFLRQKELHEEGLASQLKMQLAERKYREAEAKVEQARSYVEAAMSDVSAKRRERDAKEREAQAKIDSANAELRKARGDIAKGESDVAKANSELSKAQKELSEAQIKLSRQRSQIVRAPRDGYIVRLVANEGSGVIKEGQALFEIVPRAEKLAAQIWVDGNDVPLLSEGRLVRLQFEGWPAVQFSGWPSVAVGTFGGKIALIDSTDTMDGKFRVVVLPDENEPPWPEYPYLRQGVRTNAWILLDQVRLGYEIWRRMNGFPPSLKSKQSQQEGKSDSKAPKIKI</sequence>
<keyword evidence="5" id="KW-1185">Reference proteome</keyword>
<dbReference type="SUPFAM" id="SSF111369">
    <property type="entry name" value="HlyD-like secretion proteins"/>
    <property type="match status" value="1"/>
</dbReference>
<feature type="region of interest" description="Disordered" evidence="2">
    <location>
        <begin position="466"/>
        <end position="488"/>
    </location>
</feature>
<dbReference type="KEGG" id="bgok:Pr1d_44230"/>
<dbReference type="PANTHER" id="PTHR30386:SF18">
    <property type="entry name" value="INNER MEMBRANE PROTEIN YIAV-RELATED"/>
    <property type="match status" value="1"/>
</dbReference>
<name>A0A5B9QT29_9BACT</name>
<feature type="coiled-coil region" evidence="1">
    <location>
        <begin position="120"/>
        <end position="147"/>
    </location>
</feature>
<keyword evidence="3" id="KW-0472">Membrane</keyword>
<dbReference type="InterPro" id="IPR050739">
    <property type="entry name" value="MFP"/>
</dbReference>
<dbReference type="OrthoDB" id="9760528at2"/>
<proteinExistence type="predicted"/>
<evidence type="ECO:0000256" key="1">
    <source>
        <dbReference type="SAM" id="Coils"/>
    </source>
</evidence>
<organism evidence="4 5">
    <name type="scientific">Bythopirellula goksoeyrii</name>
    <dbReference type="NCBI Taxonomy" id="1400387"/>
    <lineage>
        <taxon>Bacteria</taxon>
        <taxon>Pseudomonadati</taxon>
        <taxon>Planctomycetota</taxon>
        <taxon>Planctomycetia</taxon>
        <taxon>Pirellulales</taxon>
        <taxon>Lacipirellulaceae</taxon>
        <taxon>Bythopirellula</taxon>
    </lineage>
</organism>
<dbReference type="Proteomes" id="UP000323917">
    <property type="component" value="Chromosome"/>
</dbReference>
<gene>
    <name evidence="4" type="ORF">Pr1d_44230</name>
</gene>
<feature type="transmembrane region" description="Helical" evidence="3">
    <location>
        <begin position="39"/>
        <end position="60"/>
    </location>
</feature>
<evidence type="ECO:0000313" key="4">
    <source>
        <dbReference type="EMBL" id="QEG37083.1"/>
    </source>
</evidence>
<accession>A0A5B9QT29</accession>
<feature type="compositionally biased region" description="Basic and acidic residues" evidence="2">
    <location>
        <begin position="477"/>
        <end position="488"/>
    </location>
</feature>
<keyword evidence="1" id="KW-0175">Coiled coil</keyword>
<evidence type="ECO:0000256" key="2">
    <source>
        <dbReference type="SAM" id="MobiDB-lite"/>
    </source>
</evidence>
<keyword evidence="3" id="KW-0812">Transmembrane</keyword>
<evidence type="ECO:0000313" key="5">
    <source>
        <dbReference type="Proteomes" id="UP000323917"/>
    </source>
</evidence>
<reference evidence="4 5" key="1">
    <citation type="submission" date="2019-08" db="EMBL/GenBank/DDBJ databases">
        <title>Deep-cultivation of Planctomycetes and their phenomic and genomic characterization uncovers novel biology.</title>
        <authorList>
            <person name="Wiegand S."/>
            <person name="Jogler M."/>
            <person name="Boedeker C."/>
            <person name="Pinto D."/>
            <person name="Vollmers J."/>
            <person name="Rivas-Marin E."/>
            <person name="Kohn T."/>
            <person name="Peeters S.H."/>
            <person name="Heuer A."/>
            <person name="Rast P."/>
            <person name="Oberbeckmann S."/>
            <person name="Bunk B."/>
            <person name="Jeske O."/>
            <person name="Meyerdierks A."/>
            <person name="Storesund J.E."/>
            <person name="Kallscheuer N."/>
            <person name="Luecker S."/>
            <person name="Lage O.M."/>
            <person name="Pohl T."/>
            <person name="Merkel B.J."/>
            <person name="Hornburger P."/>
            <person name="Mueller R.-W."/>
            <person name="Bruemmer F."/>
            <person name="Labrenz M."/>
            <person name="Spormann A.M."/>
            <person name="Op den Camp H."/>
            <person name="Overmann J."/>
            <person name="Amann R."/>
            <person name="Jetten M.S.M."/>
            <person name="Mascher T."/>
            <person name="Medema M.H."/>
            <person name="Devos D.P."/>
            <person name="Kaster A.-K."/>
            <person name="Ovreas L."/>
            <person name="Rohde M."/>
            <person name="Galperin M.Y."/>
            <person name="Jogler C."/>
        </authorList>
    </citation>
    <scope>NUCLEOTIDE SEQUENCE [LARGE SCALE GENOMIC DNA]</scope>
    <source>
        <strain evidence="4 5">Pr1d</strain>
    </source>
</reference>
<protein>
    <submittedName>
        <fullName evidence="4">Multidrug resistance protein MdtN</fullName>
    </submittedName>
</protein>
<dbReference type="Gene3D" id="1.10.287.470">
    <property type="entry name" value="Helix hairpin bin"/>
    <property type="match status" value="1"/>
</dbReference>
<dbReference type="EMBL" id="CP042913">
    <property type="protein sequence ID" value="QEG37083.1"/>
    <property type="molecule type" value="Genomic_DNA"/>
</dbReference>
<dbReference type="AlphaFoldDB" id="A0A5B9QT29"/>
<dbReference type="RefSeq" id="WP_148075361.1">
    <property type="nucleotide sequence ID" value="NZ_CP042913.1"/>
</dbReference>
<feature type="coiled-coil region" evidence="1">
    <location>
        <begin position="180"/>
        <end position="319"/>
    </location>
</feature>
<evidence type="ECO:0000256" key="3">
    <source>
        <dbReference type="SAM" id="Phobius"/>
    </source>
</evidence>
<dbReference type="PANTHER" id="PTHR30386">
    <property type="entry name" value="MEMBRANE FUSION SUBUNIT OF EMRAB-TOLC MULTIDRUG EFFLUX PUMP"/>
    <property type="match status" value="1"/>
</dbReference>
<keyword evidence="3" id="KW-1133">Transmembrane helix</keyword>